<proteinExistence type="predicted"/>
<keyword evidence="2" id="KW-1185">Reference proteome</keyword>
<organism evidence="1 2">
    <name type="scientific">Brachionus plicatilis</name>
    <name type="common">Marine rotifer</name>
    <name type="synonym">Brachionus muelleri</name>
    <dbReference type="NCBI Taxonomy" id="10195"/>
    <lineage>
        <taxon>Eukaryota</taxon>
        <taxon>Metazoa</taxon>
        <taxon>Spiralia</taxon>
        <taxon>Gnathifera</taxon>
        <taxon>Rotifera</taxon>
        <taxon>Eurotatoria</taxon>
        <taxon>Monogononta</taxon>
        <taxon>Pseudotrocha</taxon>
        <taxon>Ploima</taxon>
        <taxon>Brachionidae</taxon>
        <taxon>Brachionus</taxon>
    </lineage>
</organism>
<comment type="caution">
    <text evidence="1">The sequence shown here is derived from an EMBL/GenBank/DDBJ whole genome shotgun (WGS) entry which is preliminary data.</text>
</comment>
<evidence type="ECO:0000313" key="1">
    <source>
        <dbReference type="EMBL" id="RNA35098.1"/>
    </source>
</evidence>
<dbReference type="AlphaFoldDB" id="A0A3M7SHQ5"/>
<dbReference type="Proteomes" id="UP000276133">
    <property type="component" value="Unassembled WGS sequence"/>
</dbReference>
<sequence length="186" mass="20679">MEHVSALEKKCFESHCLPDQRGREHACARVDANVVIAVRARKTKVKCDSAEGLGNQGLQHFSGDQGSVVVFVQNGAVFPNSAGVCHQVQADLGSVEQADRKILEIIFDGRGLFLFQIGTNLCHQEAPLIEDMAPDEDPGRLFRIIHLCSDGLYFFHIFSTSFFHKCPSTMWLLLTDTKQANRSTMN</sequence>
<dbReference type="EMBL" id="REGN01001373">
    <property type="protein sequence ID" value="RNA35098.1"/>
    <property type="molecule type" value="Genomic_DNA"/>
</dbReference>
<name>A0A3M7SHQ5_BRAPC</name>
<protein>
    <submittedName>
        <fullName evidence="1">Uncharacterized protein</fullName>
    </submittedName>
</protein>
<gene>
    <name evidence="1" type="ORF">BpHYR1_034688</name>
</gene>
<reference evidence="1 2" key="1">
    <citation type="journal article" date="2018" name="Sci. Rep.">
        <title>Genomic signatures of local adaptation to the degree of environmental predictability in rotifers.</title>
        <authorList>
            <person name="Franch-Gras L."/>
            <person name="Hahn C."/>
            <person name="Garcia-Roger E.M."/>
            <person name="Carmona M.J."/>
            <person name="Serra M."/>
            <person name="Gomez A."/>
        </authorList>
    </citation>
    <scope>NUCLEOTIDE SEQUENCE [LARGE SCALE GENOMIC DNA]</scope>
    <source>
        <strain evidence="1">HYR1</strain>
    </source>
</reference>
<evidence type="ECO:0000313" key="2">
    <source>
        <dbReference type="Proteomes" id="UP000276133"/>
    </source>
</evidence>
<accession>A0A3M7SHQ5</accession>